<dbReference type="AlphaFoldDB" id="A0A1I5DM74"/>
<dbReference type="EMBL" id="FOWE01000002">
    <property type="protein sequence ID" value="SFO00237.1"/>
    <property type="molecule type" value="Genomic_DNA"/>
</dbReference>
<accession>A0A1I5DM74</accession>
<name>A0A1I5DM74_9ACTN</name>
<evidence type="ECO:0000313" key="1">
    <source>
        <dbReference type="EMBL" id="SFO00237.1"/>
    </source>
</evidence>
<proteinExistence type="predicted"/>
<gene>
    <name evidence="1" type="ORF">SAMN05660359_00887</name>
</gene>
<sequence>MPQRPLRSPAGLLHRRRPAPVAVDDVRAAAAAVLPGLVTGGLRAAVLTDPARGPVLVLAEDERRTRLPLRDLAEDMTDAGVDPATDGVAAALTAVVARRPVSDAVAARTGVAVLDWTDERRSAVGWRVVVRRGERTVAWTPSDRADAAAVARTRTGAAARAADAGGVLRVEGPVALWSHPGAPMLATAALAAPERLLARIADAGLGLRDPNVVVTPTRPLACAAAGVADRLAGLTGEACVRLPWTGLTRLAWL</sequence>
<evidence type="ECO:0000313" key="2">
    <source>
        <dbReference type="Proteomes" id="UP000183642"/>
    </source>
</evidence>
<dbReference type="Proteomes" id="UP000183642">
    <property type="component" value="Unassembled WGS sequence"/>
</dbReference>
<reference evidence="2" key="1">
    <citation type="submission" date="2016-10" db="EMBL/GenBank/DDBJ databases">
        <authorList>
            <person name="Varghese N."/>
            <person name="Submissions S."/>
        </authorList>
    </citation>
    <scope>NUCLEOTIDE SEQUENCE [LARGE SCALE GENOMIC DNA]</scope>
    <source>
        <strain evidence="2">DSM 43161</strain>
    </source>
</reference>
<organism evidence="1 2">
    <name type="scientific">Geodermatophilus obscurus</name>
    <dbReference type="NCBI Taxonomy" id="1861"/>
    <lineage>
        <taxon>Bacteria</taxon>
        <taxon>Bacillati</taxon>
        <taxon>Actinomycetota</taxon>
        <taxon>Actinomycetes</taxon>
        <taxon>Geodermatophilales</taxon>
        <taxon>Geodermatophilaceae</taxon>
        <taxon>Geodermatophilus</taxon>
    </lineage>
</organism>
<keyword evidence="2" id="KW-1185">Reference proteome</keyword>
<protein>
    <submittedName>
        <fullName evidence="1">Uncharacterized protein</fullName>
    </submittedName>
</protein>
<dbReference type="OrthoDB" id="5187538at2"/>